<evidence type="ECO:0000313" key="1">
    <source>
        <dbReference type="EMBL" id="QDU76910.1"/>
    </source>
</evidence>
<protein>
    <submittedName>
        <fullName evidence="1">Uncharacterized protein</fullName>
    </submittedName>
</protein>
<dbReference type="Proteomes" id="UP000318626">
    <property type="component" value="Chromosome"/>
</dbReference>
<keyword evidence="2" id="KW-1185">Reference proteome</keyword>
<dbReference type="AlphaFoldDB" id="A0A518CCH0"/>
<organism evidence="1 2">
    <name type="scientific">Bremerella volcania</name>
    <dbReference type="NCBI Taxonomy" id="2527984"/>
    <lineage>
        <taxon>Bacteria</taxon>
        <taxon>Pseudomonadati</taxon>
        <taxon>Planctomycetota</taxon>
        <taxon>Planctomycetia</taxon>
        <taxon>Pirellulales</taxon>
        <taxon>Pirellulaceae</taxon>
        <taxon>Bremerella</taxon>
    </lineage>
</organism>
<proteinExistence type="predicted"/>
<dbReference type="RefSeq" id="WP_144975403.1">
    <property type="nucleotide sequence ID" value="NZ_CP036289.1"/>
</dbReference>
<accession>A0A518CCH0</accession>
<gene>
    <name evidence="1" type="ORF">Pan97_39670</name>
</gene>
<evidence type="ECO:0000313" key="2">
    <source>
        <dbReference type="Proteomes" id="UP000318626"/>
    </source>
</evidence>
<dbReference type="EMBL" id="CP036289">
    <property type="protein sequence ID" value="QDU76910.1"/>
    <property type="molecule type" value="Genomic_DNA"/>
</dbReference>
<name>A0A518CCH0_9BACT</name>
<dbReference type="OrthoDB" id="291547at2"/>
<reference evidence="2" key="1">
    <citation type="submission" date="2019-02" db="EMBL/GenBank/DDBJ databases">
        <title>Deep-cultivation of Planctomycetes and their phenomic and genomic characterization uncovers novel biology.</title>
        <authorList>
            <person name="Wiegand S."/>
            <person name="Jogler M."/>
            <person name="Boedeker C."/>
            <person name="Pinto D."/>
            <person name="Vollmers J."/>
            <person name="Rivas-Marin E."/>
            <person name="Kohn T."/>
            <person name="Peeters S.H."/>
            <person name="Heuer A."/>
            <person name="Rast P."/>
            <person name="Oberbeckmann S."/>
            <person name="Bunk B."/>
            <person name="Jeske O."/>
            <person name="Meyerdierks A."/>
            <person name="Storesund J.E."/>
            <person name="Kallscheuer N."/>
            <person name="Luecker S."/>
            <person name="Lage O.M."/>
            <person name="Pohl T."/>
            <person name="Merkel B.J."/>
            <person name="Hornburger P."/>
            <person name="Mueller R.-W."/>
            <person name="Bruemmer F."/>
            <person name="Labrenz M."/>
            <person name="Spormann A.M."/>
            <person name="Op den Camp H."/>
            <person name="Overmann J."/>
            <person name="Amann R."/>
            <person name="Jetten M.S.M."/>
            <person name="Mascher T."/>
            <person name="Medema M.H."/>
            <person name="Devos D.P."/>
            <person name="Kaster A.-K."/>
            <person name="Ovreas L."/>
            <person name="Rohde M."/>
            <person name="Galperin M.Y."/>
            <person name="Jogler C."/>
        </authorList>
    </citation>
    <scope>NUCLEOTIDE SEQUENCE [LARGE SCALE GENOMIC DNA]</scope>
    <source>
        <strain evidence="2">Pan97</strain>
    </source>
</reference>
<sequence>MNAENAPVDPNRLSVEQAAKLLSAAAKVRVPVEQIAADLEAGAPQNPDGTVNLMHYAAWLVKEMGRGN</sequence>
<dbReference type="KEGG" id="bvo:Pan97_39670"/>